<sequence>MPQTGRRCKGGKGVAVTYNRDQIRAALALTDPAVSSFLDLQTGNVVSITEGDQSQANQELSALIMDSYGDRFRYIPGGNPAADDAAVSAWLENEGLT</sequence>
<evidence type="ECO:0000313" key="2">
    <source>
        <dbReference type="Proteomes" id="UP000000263"/>
    </source>
</evidence>
<proteinExistence type="predicted"/>
<accession>A7NKY5</accession>
<organism evidence="1 2">
    <name type="scientific">Roseiflexus castenholzii (strain DSM 13941 / HLO8)</name>
    <dbReference type="NCBI Taxonomy" id="383372"/>
    <lineage>
        <taxon>Bacteria</taxon>
        <taxon>Bacillati</taxon>
        <taxon>Chloroflexota</taxon>
        <taxon>Chloroflexia</taxon>
        <taxon>Chloroflexales</taxon>
        <taxon>Roseiflexineae</taxon>
        <taxon>Roseiflexaceae</taxon>
        <taxon>Roseiflexus</taxon>
    </lineage>
</organism>
<dbReference type="KEGG" id="rca:Rcas_2069"/>
<name>A7NKY5_ROSCS</name>
<dbReference type="Proteomes" id="UP000000263">
    <property type="component" value="Chromosome"/>
</dbReference>
<keyword evidence="2" id="KW-1185">Reference proteome</keyword>
<dbReference type="EMBL" id="CP000804">
    <property type="protein sequence ID" value="ABU58155.1"/>
    <property type="molecule type" value="Genomic_DNA"/>
</dbReference>
<dbReference type="STRING" id="383372.Rcas_2069"/>
<dbReference type="HOGENOM" id="CLU_2537945_0_0_0"/>
<protein>
    <submittedName>
        <fullName evidence="1">Uncharacterized protein</fullName>
    </submittedName>
</protein>
<evidence type="ECO:0000313" key="1">
    <source>
        <dbReference type="EMBL" id="ABU58155.1"/>
    </source>
</evidence>
<gene>
    <name evidence="1" type="ordered locus">Rcas_2069</name>
</gene>
<reference evidence="1 2" key="1">
    <citation type="submission" date="2007-08" db="EMBL/GenBank/DDBJ databases">
        <title>Complete sequence of Roseiflexus castenholzii DSM 13941.</title>
        <authorList>
            <consortium name="US DOE Joint Genome Institute"/>
            <person name="Copeland A."/>
            <person name="Lucas S."/>
            <person name="Lapidus A."/>
            <person name="Barry K."/>
            <person name="Glavina del Rio T."/>
            <person name="Dalin E."/>
            <person name="Tice H."/>
            <person name="Pitluck S."/>
            <person name="Thompson L.S."/>
            <person name="Brettin T."/>
            <person name="Bruce D."/>
            <person name="Detter J.C."/>
            <person name="Han C."/>
            <person name="Tapia R."/>
            <person name="Schmutz J."/>
            <person name="Larimer F."/>
            <person name="Land M."/>
            <person name="Hauser L."/>
            <person name="Kyrpides N."/>
            <person name="Mikhailova N."/>
            <person name="Bryant D.A."/>
            <person name="Hanada S."/>
            <person name="Tsukatani Y."/>
            <person name="Richardson P."/>
        </authorList>
    </citation>
    <scope>NUCLEOTIDE SEQUENCE [LARGE SCALE GENOMIC DNA]</scope>
    <source>
        <strain evidence="2">DSM 13941 / HLO8</strain>
    </source>
</reference>
<dbReference type="AlphaFoldDB" id="A7NKY5"/>
<dbReference type="eggNOG" id="ENOG5030SMY">
    <property type="taxonomic scope" value="Bacteria"/>
</dbReference>